<proteinExistence type="predicted"/>
<comment type="caution">
    <text evidence="1">The sequence shown here is derived from an EMBL/GenBank/DDBJ whole genome shotgun (WGS) entry which is preliminary data.</text>
</comment>
<dbReference type="GO" id="GO:0016787">
    <property type="term" value="F:hydrolase activity"/>
    <property type="evidence" value="ECO:0007669"/>
    <property type="project" value="UniProtKB-KW"/>
</dbReference>
<protein>
    <submittedName>
        <fullName evidence="1">Glycoside hydrolase family 2 sugar binding protein</fullName>
    </submittedName>
</protein>
<sequence length="91" mass="10508">MGLEGIVPAAQREQLWSAYRALFHEILPQVVSEHDPQRFYWPSSPLAAWDGGERVVHADLRAPQQSGDVHYWGVWWGQKPFASYRSEIGRF</sequence>
<feature type="non-terminal residue" evidence="1">
    <location>
        <position position="91"/>
    </location>
</feature>
<accession>T1AMW8</accession>
<reference evidence="1" key="2">
    <citation type="journal article" date="2014" name="ISME J.">
        <title>Microbial stratification in low pH oxic and suboxic macroscopic growths along an acid mine drainage.</title>
        <authorList>
            <person name="Mendez-Garcia C."/>
            <person name="Mesa V."/>
            <person name="Sprenger R.R."/>
            <person name="Richter M."/>
            <person name="Diez M.S."/>
            <person name="Solano J."/>
            <person name="Bargiela R."/>
            <person name="Golyshina O.V."/>
            <person name="Manteca A."/>
            <person name="Ramos J.L."/>
            <person name="Gallego J.R."/>
            <person name="Llorente I."/>
            <person name="Martins Dos Santos V.A."/>
            <person name="Jensen O.N."/>
            <person name="Pelaez A.I."/>
            <person name="Sanchez J."/>
            <person name="Ferrer M."/>
        </authorList>
    </citation>
    <scope>NUCLEOTIDE SEQUENCE</scope>
</reference>
<dbReference type="AlphaFoldDB" id="T1AMW8"/>
<dbReference type="EMBL" id="AUZZ01002849">
    <property type="protein sequence ID" value="EQD58707.1"/>
    <property type="molecule type" value="Genomic_DNA"/>
</dbReference>
<name>T1AMW8_9ZZZZ</name>
<keyword evidence="1" id="KW-0378">Hydrolase</keyword>
<dbReference type="Gene3D" id="3.20.20.80">
    <property type="entry name" value="Glycosidases"/>
    <property type="match status" value="1"/>
</dbReference>
<reference evidence="1" key="1">
    <citation type="submission" date="2013-08" db="EMBL/GenBank/DDBJ databases">
        <authorList>
            <person name="Mendez C."/>
            <person name="Richter M."/>
            <person name="Ferrer M."/>
            <person name="Sanchez J."/>
        </authorList>
    </citation>
    <scope>NUCLEOTIDE SEQUENCE</scope>
</reference>
<evidence type="ECO:0000313" key="1">
    <source>
        <dbReference type="EMBL" id="EQD58707.1"/>
    </source>
</evidence>
<gene>
    <name evidence="1" type="ORF">B2A_04257</name>
</gene>
<dbReference type="InterPro" id="IPR017853">
    <property type="entry name" value="GH"/>
</dbReference>
<organism evidence="1">
    <name type="scientific">mine drainage metagenome</name>
    <dbReference type="NCBI Taxonomy" id="410659"/>
    <lineage>
        <taxon>unclassified sequences</taxon>
        <taxon>metagenomes</taxon>
        <taxon>ecological metagenomes</taxon>
    </lineage>
</organism>
<dbReference type="SUPFAM" id="SSF51445">
    <property type="entry name" value="(Trans)glycosidases"/>
    <property type="match status" value="1"/>
</dbReference>